<dbReference type="AlphaFoldDB" id="A0A1R3GA36"/>
<feature type="domain" description="RRM" evidence="3">
    <location>
        <begin position="1"/>
        <end position="62"/>
    </location>
</feature>
<sequence>MLWKFFRDFGIVVDAYIPPHQRHRSKFAFVRFRTNEEANRAIMLRNGGCILYKSIRVFNAESSKDDRVPNDQNSGHHIGSFRPHEAKTDGRLFKDVVVGDHNPPVSNKQLSCAEVGKSPNGCLVECDSNTEKTTSNGGPLKEVSLDFALPQANMNWLKRSVVGRLRSNV</sequence>
<comment type="caution">
    <text evidence="4">The sequence shown here is derived from an EMBL/GenBank/DDBJ whole genome shotgun (WGS) entry which is preliminary data.</text>
</comment>
<dbReference type="Proteomes" id="UP000188268">
    <property type="component" value="Unassembled WGS sequence"/>
</dbReference>
<evidence type="ECO:0000259" key="3">
    <source>
        <dbReference type="PROSITE" id="PS50102"/>
    </source>
</evidence>
<accession>A0A1R3GA36</accession>
<keyword evidence="1" id="KW-0694">RNA-binding</keyword>
<name>A0A1R3GA36_COCAP</name>
<dbReference type="Gene3D" id="3.30.70.330">
    <property type="match status" value="1"/>
</dbReference>
<protein>
    <recommendedName>
        <fullName evidence="3">RRM domain-containing protein</fullName>
    </recommendedName>
</protein>
<feature type="region of interest" description="Disordered" evidence="2">
    <location>
        <begin position="64"/>
        <end position="84"/>
    </location>
</feature>
<dbReference type="InterPro" id="IPR012677">
    <property type="entry name" value="Nucleotide-bd_a/b_plait_sf"/>
</dbReference>
<evidence type="ECO:0000256" key="2">
    <source>
        <dbReference type="SAM" id="MobiDB-lite"/>
    </source>
</evidence>
<dbReference type="OrthoDB" id="10375559at2759"/>
<dbReference type="Pfam" id="PF00076">
    <property type="entry name" value="RRM_1"/>
    <property type="match status" value="1"/>
</dbReference>
<dbReference type="PROSITE" id="PS50102">
    <property type="entry name" value="RRM"/>
    <property type="match status" value="1"/>
</dbReference>
<gene>
    <name evidence="4" type="ORF">CCACVL1_27507</name>
</gene>
<evidence type="ECO:0000313" key="4">
    <source>
        <dbReference type="EMBL" id="OMO54870.1"/>
    </source>
</evidence>
<dbReference type="EMBL" id="AWWV01014856">
    <property type="protein sequence ID" value="OMO54870.1"/>
    <property type="molecule type" value="Genomic_DNA"/>
</dbReference>
<dbReference type="CDD" id="cd00590">
    <property type="entry name" value="RRM_SF"/>
    <property type="match status" value="1"/>
</dbReference>
<dbReference type="SUPFAM" id="SSF54928">
    <property type="entry name" value="RNA-binding domain, RBD"/>
    <property type="match status" value="1"/>
</dbReference>
<dbReference type="Gramene" id="OMO54870">
    <property type="protein sequence ID" value="OMO54870"/>
    <property type="gene ID" value="CCACVL1_27507"/>
</dbReference>
<dbReference type="InterPro" id="IPR035979">
    <property type="entry name" value="RBD_domain_sf"/>
</dbReference>
<organism evidence="4 5">
    <name type="scientific">Corchorus capsularis</name>
    <name type="common">Jute</name>
    <dbReference type="NCBI Taxonomy" id="210143"/>
    <lineage>
        <taxon>Eukaryota</taxon>
        <taxon>Viridiplantae</taxon>
        <taxon>Streptophyta</taxon>
        <taxon>Embryophyta</taxon>
        <taxon>Tracheophyta</taxon>
        <taxon>Spermatophyta</taxon>
        <taxon>Magnoliopsida</taxon>
        <taxon>eudicotyledons</taxon>
        <taxon>Gunneridae</taxon>
        <taxon>Pentapetalae</taxon>
        <taxon>rosids</taxon>
        <taxon>malvids</taxon>
        <taxon>Malvales</taxon>
        <taxon>Malvaceae</taxon>
        <taxon>Grewioideae</taxon>
        <taxon>Apeibeae</taxon>
        <taxon>Corchorus</taxon>
    </lineage>
</organism>
<reference evidence="4 5" key="1">
    <citation type="submission" date="2013-09" db="EMBL/GenBank/DDBJ databases">
        <title>Corchorus capsularis genome sequencing.</title>
        <authorList>
            <person name="Alam M."/>
            <person name="Haque M.S."/>
            <person name="Islam M.S."/>
            <person name="Emdad E.M."/>
            <person name="Islam M.M."/>
            <person name="Ahmed B."/>
            <person name="Halim A."/>
            <person name="Hossen Q.M.M."/>
            <person name="Hossain M.Z."/>
            <person name="Ahmed R."/>
            <person name="Khan M.M."/>
            <person name="Islam R."/>
            <person name="Rashid M.M."/>
            <person name="Khan S.A."/>
            <person name="Rahman M.S."/>
            <person name="Alam M."/>
        </authorList>
    </citation>
    <scope>NUCLEOTIDE SEQUENCE [LARGE SCALE GENOMIC DNA]</scope>
    <source>
        <strain evidence="5">cv. CVL-1</strain>
        <tissue evidence="4">Whole seedling</tissue>
    </source>
</reference>
<keyword evidence="5" id="KW-1185">Reference proteome</keyword>
<proteinExistence type="predicted"/>
<dbReference type="InterPro" id="IPR000504">
    <property type="entry name" value="RRM_dom"/>
</dbReference>
<evidence type="ECO:0000313" key="5">
    <source>
        <dbReference type="Proteomes" id="UP000188268"/>
    </source>
</evidence>
<evidence type="ECO:0000256" key="1">
    <source>
        <dbReference type="PROSITE-ProRule" id="PRU00176"/>
    </source>
</evidence>
<dbReference type="GO" id="GO:0003723">
    <property type="term" value="F:RNA binding"/>
    <property type="evidence" value="ECO:0007669"/>
    <property type="project" value="UniProtKB-UniRule"/>
</dbReference>